<name>A0A261VB13_9BORD</name>
<comment type="caution">
    <text evidence="4">The sequence shown here is derived from an EMBL/GenBank/DDBJ whole genome shotgun (WGS) entry which is preliminary data.</text>
</comment>
<dbReference type="InterPro" id="IPR009288">
    <property type="entry name" value="AIG2-like_dom"/>
</dbReference>
<dbReference type="PANTHER" id="PTHR28004:SF2">
    <property type="entry name" value="D-SERINE DEHYDRATASE"/>
    <property type="match status" value="1"/>
</dbReference>
<dbReference type="SUPFAM" id="SSF51419">
    <property type="entry name" value="PLP-binding barrel"/>
    <property type="match status" value="1"/>
</dbReference>
<dbReference type="InterPro" id="IPR036568">
    <property type="entry name" value="GGCT-like_sf"/>
</dbReference>
<dbReference type="Gene3D" id="3.10.490.10">
    <property type="entry name" value="Gamma-glutamyl cyclotransferase-like"/>
    <property type="match status" value="1"/>
</dbReference>
<dbReference type="Gene3D" id="3.20.20.10">
    <property type="entry name" value="Alanine racemase"/>
    <property type="match status" value="1"/>
</dbReference>
<dbReference type="Pfam" id="PF06094">
    <property type="entry name" value="GGACT"/>
    <property type="match status" value="1"/>
</dbReference>
<dbReference type="InterPro" id="IPR026956">
    <property type="entry name" value="D-ser_dehydrat-like_dom"/>
</dbReference>
<dbReference type="InterPro" id="IPR001608">
    <property type="entry name" value="Ala_racemase_N"/>
</dbReference>
<dbReference type="Pfam" id="PF14031">
    <property type="entry name" value="D-ser_dehydrat"/>
    <property type="match status" value="1"/>
</dbReference>
<dbReference type="RefSeq" id="WP_094814598.1">
    <property type="nucleotide sequence ID" value="NZ_NEVU01000003.1"/>
</dbReference>
<organism evidence="4 5">
    <name type="scientific">Bordetella genomosp. 12</name>
    <dbReference type="NCBI Taxonomy" id="463035"/>
    <lineage>
        <taxon>Bacteria</taxon>
        <taxon>Pseudomonadati</taxon>
        <taxon>Pseudomonadota</taxon>
        <taxon>Betaproteobacteria</taxon>
        <taxon>Burkholderiales</taxon>
        <taxon>Alcaligenaceae</taxon>
        <taxon>Bordetella</taxon>
    </lineage>
</organism>
<dbReference type="InterPro" id="IPR051466">
    <property type="entry name" value="D-amino_acid_metab_enzyme"/>
</dbReference>
<feature type="domain" description="D-serine dehydratase-like" evidence="3">
    <location>
        <begin position="390"/>
        <end position="498"/>
    </location>
</feature>
<evidence type="ECO:0000313" key="5">
    <source>
        <dbReference type="Proteomes" id="UP000216429"/>
    </source>
</evidence>
<proteinExistence type="inferred from homology"/>
<dbReference type="CDD" id="cd06661">
    <property type="entry name" value="GGCT_like"/>
    <property type="match status" value="1"/>
</dbReference>
<dbReference type="EMBL" id="NEVU01000003">
    <property type="protein sequence ID" value="OZI71175.1"/>
    <property type="molecule type" value="Genomic_DNA"/>
</dbReference>
<comment type="similarity">
    <text evidence="1">Belongs to the DSD1 family.</text>
</comment>
<dbReference type="InterPro" id="IPR042208">
    <property type="entry name" value="D-ser_dehydrat-like_sf"/>
</dbReference>
<evidence type="ECO:0000256" key="2">
    <source>
        <dbReference type="ARBA" id="ARBA00023239"/>
    </source>
</evidence>
<dbReference type="Gene3D" id="2.40.37.20">
    <property type="entry name" value="D-serine dehydratase-like domain"/>
    <property type="match status" value="1"/>
</dbReference>
<dbReference type="GO" id="GO:0008721">
    <property type="term" value="F:D-serine ammonia-lyase activity"/>
    <property type="evidence" value="ECO:0007669"/>
    <property type="project" value="TreeGrafter"/>
</dbReference>
<dbReference type="Pfam" id="PF01168">
    <property type="entry name" value="Ala_racemase_N"/>
    <property type="match status" value="1"/>
</dbReference>
<dbReference type="Proteomes" id="UP000216429">
    <property type="component" value="Unassembled WGS sequence"/>
</dbReference>
<evidence type="ECO:0000259" key="3">
    <source>
        <dbReference type="SMART" id="SM01119"/>
    </source>
</evidence>
<gene>
    <name evidence="4" type="ORF">CAL22_15050</name>
</gene>
<dbReference type="SUPFAM" id="SSF110857">
    <property type="entry name" value="Gamma-glutamyl cyclotransferase-like"/>
    <property type="match status" value="1"/>
</dbReference>
<keyword evidence="2" id="KW-0456">Lyase</keyword>
<dbReference type="InterPro" id="IPR029066">
    <property type="entry name" value="PLP-binding_barrel"/>
</dbReference>
<dbReference type="GO" id="GO:0036088">
    <property type="term" value="P:D-serine catabolic process"/>
    <property type="evidence" value="ECO:0007669"/>
    <property type="project" value="TreeGrafter"/>
</dbReference>
<dbReference type="CDD" id="cd06812">
    <property type="entry name" value="PLPDE_III_DSD_D-TA_like_1"/>
    <property type="match status" value="1"/>
</dbReference>
<evidence type="ECO:0000313" key="4">
    <source>
        <dbReference type="EMBL" id="OZI71175.1"/>
    </source>
</evidence>
<accession>A0A261VB13</accession>
<dbReference type="AlphaFoldDB" id="A0A261VB13"/>
<keyword evidence="5" id="KW-1185">Reference proteome</keyword>
<dbReference type="OrthoDB" id="9772497at2"/>
<dbReference type="SMART" id="SM01119">
    <property type="entry name" value="D-ser_dehydrat"/>
    <property type="match status" value="1"/>
</dbReference>
<dbReference type="InterPro" id="IPR013024">
    <property type="entry name" value="GGCT-like"/>
</dbReference>
<dbReference type="PANTHER" id="PTHR28004">
    <property type="entry name" value="ZGC:162816-RELATED"/>
    <property type="match status" value="1"/>
</dbReference>
<protein>
    <submittedName>
        <fullName evidence="4">Metal-activated pyridoxal enzyme</fullName>
    </submittedName>
</protein>
<evidence type="ECO:0000256" key="1">
    <source>
        <dbReference type="ARBA" id="ARBA00005323"/>
    </source>
</evidence>
<sequence length="514" mass="54839">MSINVFVYGTLRSGEIHDLSQVAAAHGLPRPLALGAGRVPGYLVDFGDWPGLVPVADGRAVTGDVYQIDPRLLPLLDQIEEIGPDSDSCFVRAEIDVDTAGGPVRCHYYPVDPARLQGVPGIPDADWVSYRAAREAAALTALETPALLLDTDRLQANVDMMRQRAAALGVTLRPHVKTAKCVEVALAACGGQPGPITVSTLKEADQFFAAGFTDMLYAVGITPNKLDHVARLRRAGCDLKIILDNREAAQAVCAARSRLGLDLPCLLEIDCDGQRSGLKPDDPALTAIADLLRAGAVTVAGVLTHAGASYTCRSREAIAAMAEQERTACVQAAARLRAAGHPCPIVSVGSTPTARYARQLDGVTELRAGVYMFFDLVMAGLDACGIDDIALSVLVTVLGHQPERGWIITDGGWMAMSRDRGTSHQPVDQGYGRVCDRLGRPIPGLNMTEANQEHGVLSFSPPEAGDLVKDYPVGSLLRILPNHACATAAQHPRYHLVRQGGDRVEGIWARFSGW</sequence>
<reference evidence="5" key="1">
    <citation type="submission" date="2017-05" db="EMBL/GenBank/DDBJ databases">
        <title>Complete and WGS of Bordetella genogroups.</title>
        <authorList>
            <person name="Spilker T."/>
            <person name="Lipuma J."/>
        </authorList>
    </citation>
    <scope>NUCLEOTIDE SEQUENCE [LARGE SCALE GENOMIC DNA]</scope>
    <source>
        <strain evidence="5">AU6712</strain>
    </source>
</reference>